<dbReference type="InterPro" id="IPR044668">
    <property type="entry name" value="PuuD-like"/>
</dbReference>
<dbReference type="AlphaFoldDB" id="A0AAD8U224"/>
<evidence type="ECO:0000313" key="5">
    <source>
        <dbReference type="EMBL" id="KAK1698470.1"/>
    </source>
</evidence>
<evidence type="ECO:0000313" key="3">
    <source>
        <dbReference type="EMBL" id="KAK1698466.1"/>
    </source>
</evidence>
<organism evidence="3 6">
    <name type="scientific">Lolium multiflorum</name>
    <name type="common">Italian ryegrass</name>
    <name type="synonym">Lolium perenne subsp. multiflorum</name>
    <dbReference type="NCBI Taxonomy" id="4521"/>
    <lineage>
        <taxon>Eukaryota</taxon>
        <taxon>Viridiplantae</taxon>
        <taxon>Streptophyta</taxon>
        <taxon>Embryophyta</taxon>
        <taxon>Tracheophyta</taxon>
        <taxon>Spermatophyta</taxon>
        <taxon>Magnoliopsida</taxon>
        <taxon>Liliopsida</taxon>
        <taxon>Poales</taxon>
        <taxon>Poaceae</taxon>
        <taxon>BOP clade</taxon>
        <taxon>Pooideae</taxon>
        <taxon>Poodae</taxon>
        <taxon>Poeae</taxon>
        <taxon>Poeae Chloroplast Group 2 (Poeae type)</taxon>
        <taxon>Loliodinae</taxon>
        <taxon>Loliinae</taxon>
        <taxon>Lolium</taxon>
    </lineage>
</organism>
<dbReference type="PANTHER" id="PTHR43235:SF1">
    <property type="entry name" value="GLUTAMINE AMIDOTRANSFERASE PB2B2.05-RELATED"/>
    <property type="match status" value="1"/>
</dbReference>
<gene>
    <name evidence="2" type="ORF">QYE76_015161</name>
    <name evidence="3" type="ORF">QYE76_015163</name>
    <name evidence="4" type="ORF">QYE76_015165</name>
    <name evidence="5" type="ORF">QYE76_015167</name>
</gene>
<protein>
    <submittedName>
        <fullName evidence="3">Uncharacterized protein</fullName>
    </submittedName>
</protein>
<feature type="compositionally biased region" description="Basic and acidic residues" evidence="1">
    <location>
        <begin position="16"/>
        <end position="25"/>
    </location>
</feature>
<evidence type="ECO:0000313" key="4">
    <source>
        <dbReference type="EMBL" id="KAK1698468.1"/>
    </source>
</evidence>
<dbReference type="EMBL" id="JAUUTY010000001">
    <property type="protein sequence ID" value="KAK1698470.1"/>
    <property type="molecule type" value="Genomic_DNA"/>
</dbReference>
<comment type="caution">
    <text evidence="3">The sequence shown here is derived from an EMBL/GenBank/DDBJ whole genome shotgun (WGS) entry which is preliminary data.</text>
</comment>
<name>A0AAD8U224_LOLMU</name>
<dbReference type="GO" id="GO:0016811">
    <property type="term" value="F:hydrolase activity, acting on carbon-nitrogen (but not peptide) bonds, in linear amides"/>
    <property type="evidence" value="ECO:0007669"/>
    <property type="project" value="InterPro"/>
</dbReference>
<reference evidence="3" key="1">
    <citation type="submission" date="2023-07" db="EMBL/GenBank/DDBJ databases">
        <title>A chromosome-level genome assembly of Lolium multiflorum.</title>
        <authorList>
            <person name="Chen Y."/>
            <person name="Copetti D."/>
            <person name="Kolliker R."/>
            <person name="Studer B."/>
        </authorList>
    </citation>
    <scope>NUCLEOTIDE SEQUENCE</scope>
    <source>
        <strain evidence="3">02402/16</strain>
        <tissue evidence="3">Leaf</tissue>
    </source>
</reference>
<feature type="region of interest" description="Disordered" evidence="1">
    <location>
        <begin position="1"/>
        <end position="25"/>
    </location>
</feature>
<feature type="compositionally biased region" description="Polar residues" evidence="1">
    <location>
        <begin position="1"/>
        <end position="12"/>
    </location>
</feature>
<keyword evidence="6" id="KW-1185">Reference proteome</keyword>
<proteinExistence type="predicted"/>
<accession>A0AAD8U224</accession>
<evidence type="ECO:0000256" key="1">
    <source>
        <dbReference type="SAM" id="MobiDB-lite"/>
    </source>
</evidence>
<evidence type="ECO:0000313" key="2">
    <source>
        <dbReference type="EMBL" id="KAK1698464.1"/>
    </source>
</evidence>
<dbReference type="EMBL" id="JAUUTY010000001">
    <property type="protein sequence ID" value="KAK1698468.1"/>
    <property type="molecule type" value="Genomic_DNA"/>
</dbReference>
<sequence>MGSTRGSTTPDTYSPDDGKFIKGLHPESMRKAGSDEFDYRGCVKAYREFVRTVAAYQAKLAVVRRFHVVVTRGRSMVTAAVPKLSHDMHGEAAQGAYPELLSVAKNMARKLCATKMMNTKHGATVMLCTTQLSGPLDQLYPAT</sequence>
<dbReference type="Proteomes" id="UP001231189">
    <property type="component" value="Unassembled WGS sequence"/>
</dbReference>
<dbReference type="PANTHER" id="PTHR43235">
    <property type="entry name" value="GLUTAMINE AMIDOTRANSFERASE PB2B2.05-RELATED"/>
    <property type="match status" value="1"/>
</dbReference>
<dbReference type="GO" id="GO:0005829">
    <property type="term" value="C:cytosol"/>
    <property type="evidence" value="ECO:0007669"/>
    <property type="project" value="TreeGrafter"/>
</dbReference>
<evidence type="ECO:0000313" key="6">
    <source>
        <dbReference type="Proteomes" id="UP001231189"/>
    </source>
</evidence>
<dbReference type="EMBL" id="JAUUTY010000001">
    <property type="protein sequence ID" value="KAK1698464.1"/>
    <property type="molecule type" value="Genomic_DNA"/>
</dbReference>
<dbReference type="EMBL" id="JAUUTY010000001">
    <property type="protein sequence ID" value="KAK1698466.1"/>
    <property type="molecule type" value="Genomic_DNA"/>
</dbReference>